<gene>
    <name evidence="2" type="ORF">EV656_102504</name>
</gene>
<proteinExistence type="predicted"/>
<dbReference type="InterPro" id="IPR037523">
    <property type="entry name" value="VOC_core"/>
</dbReference>
<dbReference type="InterPro" id="IPR029068">
    <property type="entry name" value="Glyas_Bleomycin-R_OHBP_Dase"/>
</dbReference>
<dbReference type="InterPro" id="IPR050383">
    <property type="entry name" value="GlyoxalaseI/FosfomycinResist"/>
</dbReference>
<evidence type="ECO:0000313" key="3">
    <source>
        <dbReference type="Proteomes" id="UP000295733"/>
    </source>
</evidence>
<name>A0A4R2NYN6_RHOAD</name>
<comment type="caution">
    <text evidence="2">The sequence shown here is derived from an EMBL/GenBank/DDBJ whole genome shotgun (WGS) entry which is preliminary data.</text>
</comment>
<dbReference type="InterPro" id="IPR004360">
    <property type="entry name" value="Glyas_Fos-R_dOase_dom"/>
</dbReference>
<feature type="domain" description="VOC" evidence="1">
    <location>
        <begin position="2"/>
        <end position="124"/>
    </location>
</feature>
<organism evidence="2 3">
    <name type="scientific">Rhodovulum adriaticum</name>
    <name type="common">Rhodopseudomonas adriatica</name>
    <dbReference type="NCBI Taxonomy" id="35804"/>
    <lineage>
        <taxon>Bacteria</taxon>
        <taxon>Pseudomonadati</taxon>
        <taxon>Pseudomonadota</taxon>
        <taxon>Alphaproteobacteria</taxon>
        <taxon>Rhodobacterales</taxon>
        <taxon>Paracoccaceae</taxon>
        <taxon>Rhodovulum</taxon>
    </lineage>
</organism>
<accession>A0A4R2NYN6</accession>
<dbReference type="PROSITE" id="PS51819">
    <property type="entry name" value="VOC"/>
    <property type="match status" value="1"/>
</dbReference>
<evidence type="ECO:0000313" key="2">
    <source>
        <dbReference type="EMBL" id="TCP26535.1"/>
    </source>
</evidence>
<reference evidence="2 3" key="1">
    <citation type="submission" date="2019-03" db="EMBL/GenBank/DDBJ databases">
        <title>Genomic Encyclopedia of Type Strains, Phase IV (KMG-IV): sequencing the most valuable type-strain genomes for metagenomic binning, comparative biology and taxonomic classification.</title>
        <authorList>
            <person name="Goeker M."/>
        </authorList>
    </citation>
    <scope>NUCLEOTIDE SEQUENCE [LARGE SCALE GENOMIC DNA]</scope>
    <source>
        <strain evidence="2 3">DSM 2781</strain>
    </source>
</reference>
<protein>
    <submittedName>
        <fullName evidence="2">Putative glyoxalase superfamily protein PhnB</fullName>
    </submittedName>
</protein>
<dbReference type="PANTHER" id="PTHR21366:SF22">
    <property type="entry name" value="VOC DOMAIN-CONTAINING PROTEIN"/>
    <property type="match status" value="1"/>
</dbReference>
<dbReference type="OrthoDB" id="9798430at2"/>
<dbReference type="PANTHER" id="PTHR21366">
    <property type="entry name" value="GLYOXALASE FAMILY PROTEIN"/>
    <property type="match status" value="1"/>
</dbReference>
<dbReference type="Pfam" id="PF00903">
    <property type="entry name" value="Glyoxalase"/>
    <property type="match status" value="1"/>
</dbReference>
<dbReference type="Gene3D" id="3.10.180.10">
    <property type="entry name" value="2,3-Dihydroxybiphenyl 1,2-Dioxygenase, domain 1"/>
    <property type="match status" value="1"/>
</dbReference>
<dbReference type="CDD" id="cd07264">
    <property type="entry name" value="VOC_like"/>
    <property type="match status" value="1"/>
</dbReference>
<dbReference type="SUPFAM" id="SSF54593">
    <property type="entry name" value="Glyoxalase/Bleomycin resistance protein/Dihydroxybiphenyl dioxygenase"/>
    <property type="match status" value="1"/>
</dbReference>
<dbReference type="AlphaFoldDB" id="A0A4R2NYN6"/>
<sequence>MKLRYTILYVADVPATLDFYSRAFGLETGFLHESGDYGELVTGDTKLAFSSTGLMTELGKSPGTPDPAHPVFEIAFETDDVRAAFDRARDAGASAVQEPRDEPWGQTTAYVADPNGYLVELCTPVAM</sequence>
<evidence type="ECO:0000259" key="1">
    <source>
        <dbReference type="PROSITE" id="PS51819"/>
    </source>
</evidence>
<dbReference type="EMBL" id="SLXL01000002">
    <property type="protein sequence ID" value="TCP26535.1"/>
    <property type="molecule type" value="Genomic_DNA"/>
</dbReference>
<keyword evidence="3" id="KW-1185">Reference proteome</keyword>
<dbReference type="RefSeq" id="WP_132600763.1">
    <property type="nucleotide sequence ID" value="NZ_NRRP01000023.1"/>
</dbReference>
<dbReference type="Proteomes" id="UP000295733">
    <property type="component" value="Unassembled WGS sequence"/>
</dbReference>